<organism evidence="1 2">
    <name type="scientific">Jiella pacifica</name>
    <dbReference type="NCBI Taxonomy" id="2696469"/>
    <lineage>
        <taxon>Bacteria</taxon>
        <taxon>Pseudomonadati</taxon>
        <taxon>Pseudomonadota</taxon>
        <taxon>Alphaproteobacteria</taxon>
        <taxon>Hyphomicrobiales</taxon>
        <taxon>Aurantimonadaceae</taxon>
        <taxon>Jiella</taxon>
    </lineage>
</organism>
<dbReference type="Pfam" id="PF14113">
    <property type="entry name" value="Tae4"/>
    <property type="match status" value="1"/>
</dbReference>
<protein>
    <recommendedName>
        <fullName evidence="3">Type VI secretion system (T6SS), amidase effector protein 4</fullName>
    </recommendedName>
</protein>
<dbReference type="EMBL" id="JAAAMG010000002">
    <property type="protein sequence ID" value="NDW03364.1"/>
    <property type="molecule type" value="Genomic_DNA"/>
</dbReference>
<evidence type="ECO:0000313" key="1">
    <source>
        <dbReference type="EMBL" id="NDW03364.1"/>
    </source>
</evidence>
<reference evidence="1 2" key="1">
    <citation type="submission" date="2020-01" db="EMBL/GenBank/DDBJ databases">
        <title>Jiella pacifica sp. nov.</title>
        <authorList>
            <person name="Xue Z."/>
            <person name="Zhu S."/>
            <person name="Chen J."/>
            <person name="Yang J."/>
        </authorList>
    </citation>
    <scope>NUCLEOTIDE SEQUENCE [LARGE SCALE GENOMIC DNA]</scope>
    <source>
        <strain evidence="1 2">40Bstr34</strain>
    </source>
</reference>
<dbReference type="AlphaFoldDB" id="A0A6N9SWH2"/>
<keyword evidence="2" id="KW-1185">Reference proteome</keyword>
<evidence type="ECO:0000313" key="2">
    <source>
        <dbReference type="Proteomes" id="UP000469011"/>
    </source>
</evidence>
<dbReference type="Gene3D" id="3.90.1720.70">
    <property type="match status" value="1"/>
</dbReference>
<dbReference type="InterPro" id="IPR025562">
    <property type="entry name" value="Tae4"/>
</dbReference>
<comment type="caution">
    <text evidence="1">The sequence shown here is derived from an EMBL/GenBank/DDBJ whole genome shotgun (WGS) entry which is preliminary data.</text>
</comment>
<proteinExistence type="predicted"/>
<dbReference type="RefSeq" id="WP_163461011.1">
    <property type="nucleotide sequence ID" value="NZ_JAAAMG010000002.1"/>
</dbReference>
<gene>
    <name evidence="1" type="ORF">GTK09_02895</name>
</gene>
<dbReference type="Proteomes" id="UP000469011">
    <property type="component" value="Unassembled WGS sequence"/>
</dbReference>
<evidence type="ECO:0008006" key="3">
    <source>
        <dbReference type="Google" id="ProtNLM"/>
    </source>
</evidence>
<sequence length="173" mass="18953">MRPSFMGVWNAFPDHVAHPTLKDLYTWLGGKARQNIEAPGFGPNGNACASRLSVAFNNGGMPINPSVAASLGIQTITTGDGAKIIFRVQSFRKYLIKVFGDPIVDVTLPFNDKFLGQMGIIAFNVNWADASGHIALWNGNKFREPTHDDYSTYVGGTRGDVKTRSGEFWKWGS</sequence>
<accession>A0A6N9SWH2</accession>
<name>A0A6N9SWH2_9HYPH</name>